<comment type="similarity">
    <text evidence="3">Belongs to the PIGG/PIGN/PIGO family. PIGO subfamily.</text>
</comment>
<dbReference type="InterPro" id="IPR037675">
    <property type="entry name" value="PIG-O_N"/>
</dbReference>
<dbReference type="Gene3D" id="3.40.720.10">
    <property type="entry name" value="Alkaline Phosphatase, subunit A"/>
    <property type="match status" value="1"/>
</dbReference>
<evidence type="ECO:0000256" key="10">
    <source>
        <dbReference type="ARBA" id="ARBA00023180"/>
    </source>
</evidence>
<comment type="caution">
    <text evidence="12">The sequence shown here is derived from an EMBL/GenBank/DDBJ whole genome shotgun (WGS) entry which is preliminary data.</text>
</comment>
<evidence type="ECO:0000256" key="4">
    <source>
        <dbReference type="ARBA" id="ARBA00022502"/>
    </source>
</evidence>
<evidence type="ECO:0000256" key="8">
    <source>
        <dbReference type="ARBA" id="ARBA00022989"/>
    </source>
</evidence>
<feature type="transmembrane region" description="Helical" evidence="11">
    <location>
        <begin position="565"/>
        <end position="582"/>
    </location>
</feature>
<feature type="transmembrane region" description="Helical" evidence="11">
    <location>
        <begin position="537"/>
        <end position="559"/>
    </location>
</feature>
<keyword evidence="6 11" id="KW-0812">Transmembrane</keyword>
<keyword evidence="7" id="KW-0256">Endoplasmic reticulum</keyword>
<keyword evidence="8 11" id="KW-1133">Transmembrane helix</keyword>
<evidence type="ECO:0000256" key="7">
    <source>
        <dbReference type="ARBA" id="ARBA00022824"/>
    </source>
</evidence>
<dbReference type="SUPFAM" id="SSF53649">
    <property type="entry name" value="Alkaline phosphatase-like"/>
    <property type="match status" value="1"/>
</dbReference>
<dbReference type="InterPro" id="IPR002591">
    <property type="entry name" value="Phosphodiest/P_Trfase"/>
</dbReference>
<feature type="transmembrane region" description="Helical" evidence="11">
    <location>
        <begin position="439"/>
        <end position="458"/>
    </location>
</feature>
<dbReference type="RefSeq" id="XP_069209456.1">
    <property type="nucleotide sequence ID" value="XM_069352038.1"/>
</dbReference>
<feature type="transmembrane region" description="Helical" evidence="11">
    <location>
        <begin position="635"/>
        <end position="656"/>
    </location>
</feature>
<evidence type="ECO:0000256" key="2">
    <source>
        <dbReference type="ARBA" id="ARBA00004687"/>
    </source>
</evidence>
<feature type="transmembrane region" description="Helical" evidence="11">
    <location>
        <begin position="21"/>
        <end position="47"/>
    </location>
</feature>
<evidence type="ECO:0000313" key="13">
    <source>
        <dbReference type="Proteomes" id="UP001565368"/>
    </source>
</evidence>
<keyword evidence="13" id="KW-1185">Reference proteome</keyword>
<dbReference type="CDD" id="cd16023">
    <property type="entry name" value="GPI_EPT_3"/>
    <property type="match status" value="1"/>
</dbReference>
<dbReference type="EMBL" id="JBBXJM010000003">
    <property type="protein sequence ID" value="KAL1409512.1"/>
    <property type="molecule type" value="Genomic_DNA"/>
</dbReference>
<keyword evidence="4" id="KW-0337">GPI-anchor biosynthesis</keyword>
<dbReference type="Proteomes" id="UP001565368">
    <property type="component" value="Unassembled WGS sequence"/>
</dbReference>
<dbReference type="GeneID" id="95984538"/>
<feature type="transmembrane region" description="Helical" evidence="11">
    <location>
        <begin position="839"/>
        <end position="859"/>
    </location>
</feature>
<dbReference type="PANTHER" id="PTHR23071:SF1">
    <property type="entry name" value="GPI ETHANOLAMINE PHOSPHATE TRANSFERASE 3"/>
    <property type="match status" value="1"/>
</dbReference>
<dbReference type="InterPro" id="IPR039524">
    <property type="entry name" value="PIGO/GPI13"/>
</dbReference>
<feature type="transmembrane region" description="Helical" evidence="11">
    <location>
        <begin position="502"/>
        <end position="525"/>
    </location>
</feature>
<feature type="transmembrane region" description="Helical" evidence="11">
    <location>
        <begin position="779"/>
        <end position="799"/>
    </location>
</feature>
<evidence type="ECO:0000256" key="3">
    <source>
        <dbReference type="ARBA" id="ARBA00008695"/>
    </source>
</evidence>
<feature type="transmembrane region" description="Helical" evidence="11">
    <location>
        <begin position="879"/>
        <end position="901"/>
    </location>
</feature>
<evidence type="ECO:0000256" key="1">
    <source>
        <dbReference type="ARBA" id="ARBA00004477"/>
    </source>
</evidence>
<feature type="transmembrane region" description="Helical" evidence="11">
    <location>
        <begin position="956"/>
        <end position="980"/>
    </location>
</feature>
<feature type="transmembrane region" description="Helical" evidence="11">
    <location>
        <begin position="913"/>
        <end position="936"/>
    </location>
</feature>
<keyword evidence="9 11" id="KW-0472">Membrane</keyword>
<proteinExistence type="inferred from homology"/>
<protein>
    <submittedName>
        <fullName evidence="12">Mannose-ethanolamine phosphotransferase gpi13</fullName>
    </submittedName>
</protein>
<evidence type="ECO:0000256" key="11">
    <source>
        <dbReference type="SAM" id="Phobius"/>
    </source>
</evidence>
<keyword evidence="5" id="KW-0808">Transferase</keyword>
<evidence type="ECO:0000256" key="6">
    <source>
        <dbReference type="ARBA" id="ARBA00022692"/>
    </source>
</evidence>
<comment type="pathway">
    <text evidence="2">Glycolipid biosynthesis; glycosylphosphatidylinositol-anchor biosynthesis.</text>
</comment>
<feature type="transmembrane region" description="Helical" evidence="11">
    <location>
        <begin position="749"/>
        <end position="773"/>
    </location>
</feature>
<gene>
    <name evidence="12" type="primary">GPI13</name>
    <name evidence="12" type="ORF">Q8F55_003495</name>
</gene>
<keyword evidence="10" id="KW-0325">Glycoprotein</keyword>
<evidence type="ECO:0000256" key="5">
    <source>
        <dbReference type="ARBA" id="ARBA00022679"/>
    </source>
</evidence>
<evidence type="ECO:0000313" key="12">
    <source>
        <dbReference type="EMBL" id="KAL1409512.1"/>
    </source>
</evidence>
<dbReference type="Pfam" id="PF01663">
    <property type="entry name" value="Phosphodiest"/>
    <property type="match status" value="1"/>
</dbReference>
<reference evidence="12 13" key="1">
    <citation type="submission" date="2023-08" db="EMBL/GenBank/DDBJ databases">
        <title>Annotated Genome Sequence of Vanrija albida AlHP1.</title>
        <authorList>
            <person name="Herzog R."/>
        </authorList>
    </citation>
    <scope>NUCLEOTIDE SEQUENCE [LARGE SCALE GENOMIC DNA]</scope>
    <source>
        <strain evidence="12 13">AlHP1</strain>
    </source>
</reference>
<dbReference type="InterPro" id="IPR017850">
    <property type="entry name" value="Alkaline_phosphatase_core_sf"/>
</dbReference>
<comment type="subcellular location">
    <subcellularLocation>
        <location evidence="1">Endoplasmic reticulum membrane</location>
        <topology evidence="1">Multi-pass membrane protein</topology>
    </subcellularLocation>
</comment>
<dbReference type="PANTHER" id="PTHR23071">
    <property type="entry name" value="PHOSPHATIDYLINOSITOL GLYCAN"/>
    <property type="match status" value="1"/>
</dbReference>
<organism evidence="12 13">
    <name type="scientific">Vanrija albida</name>
    <dbReference type="NCBI Taxonomy" id="181172"/>
    <lineage>
        <taxon>Eukaryota</taxon>
        <taxon>Fungi</taxon>
        <taxon>Dikarya</taxon>
        <taxon>Basidiomycota</taxon>
        <taxon>Agaricomycotina</taxon>
        <taxon>Tremellomycetes</taxon>
        <taxon>Trichosporonales</taxon>
        <taxon>Trichosporonaceae</taxon>
        <taxon>Vanrija</taxon>
    </lineage>
</organism>
<feature type="transmembrane region" description="Helical" evidence="11">
    <location>
        <begin position="668"/>
        <end position="687"/>
    </location>
</feature>
<feature type="transmembrane region" description="Helical" evidence="11">
    <location>
        <begin position="707"/>
        <end position="728"/>
    </location>
</feature>
<feature type="transmembrane region" description="Helical" evidence="11">
    <location>
        <begin position="470"/>
        <end position="496"/>
    </location>
</feature>
<feature type="transmembrane region" description="Helical" evidence="11">
    <location>
        <begin position="594"/>
        <end position="612"/>
    </location>
</feature>
<sequence>MAEPSASRGTASSWIAGLSKLSLAALLLSFITFIHLVGLGVFTHGFLLTRLVIPDVSPPYAGNAPLPATHSKVVLIIIDALRTDFISPHHPSPKSDNHHGVLTLPAELTASQPGHSLIFNSFSDPPTTTMQRLKAITTGSLPTFIDAGANFASTAIEEDSLISQLNAANKSVVFMGDDTWLNLFPSSFAQAYPYDSFNVEDLHTVDNGVIEHIFPLLHPDNATQWDFLIGHFLGVDHVGHRVGPERETMRTKLTQMDTVLRDVVDKLDDDTLLVVLGDHGMTTKGDHGGDSELETSAALWIYSKGKPLAQDVSSELEWPRFTFPGTTESLRHVDQIDLVPTLALALGIPIPFNNLGSVIPELFSGSLETLETATRANAEQIARYVKEYDNRDVVYFVDAASKRSGGDDLASKIAHNRRIAQVALENLRALWAQFSVPHIIFGVVLLALSVAATVALYLGVRNSGPKWDNYVRLALDTAITTGGIASSVVGTIAGVYTRDPAVAIKTFFVSTAGFASLLLALPLVFGERKISWRSLTVNQAIGPAVLILHAVSFASNSFVMWEDRMVGFLLVTVALVSLWRALLAPMAQLRLRILLYSLGLAIIARLMGISTICREEQQPYCRVTFYGPSGGPSEWGLYMAPVVALMFIPRVIAVVLSWSKSYNGPAPIFVAGAWRLLIIINSLYWVFEWMETWDGLQPARIPLVKLLKLWIARISFGACFGLLPHLWYNSGLCIDVVKSADQATGEEEVGVYGFGNSYGANYLLFLLIPFSLIHLVLPSSGQVVLCGVITAILLYVELIDAQRDSIVMKLQFSNSANPGAFDGPSNALVRPSFTDAVPLALLGLLAFFTTGHQAVFASIQWKAAFVGFETVTYPWSPALVGLNTIGPLLLVALAVPLVAIWNVSPRPNQSVPVLAHTVQLALAFITYFATITLASAVTSAWLRRHLMVWKVFAPRFMIAGIILLAVDVALILAVTVGFGVTSSKVFRTFKCVSE</sequence>
<name>A0ABR3Q4H7_9TREE</name>
<accession>A0ABR3Q4H7</accession>
<evidence type="ECO:0000256" key="9">
    <source>
        <dbReference type="ARBA" id="ARBA00023136"/>
    </source>
</evidence>